<dbReference type="SUPFAM" id="SSF54909">
    <property type="entry name" value="Dimeric alpha+beta barrel"/>
    <property type="match status" value="1"/>
</dbReference>
<comment type="caution">
    <text evidence="2">The sequence shown here is derived from an EMBL/GenBank/DDBJ whole genome shotgun (WGS) entry which is preliminary data.</text>
</comment>
<evidence type="ECO:0000259" key="1">
    <source>
        <dbReference type="Pfam" id="PF07045"/>
    </source>
</evidence>
<organism evidence="2 3">
    <name type="scientific">Prochlorococcus marinus str. MIT 9314</name>
    <dbReference type="NCBI Taxonomy" id="167548"/>
    <lineage>
        <taxon>Bacteria</taxon>
        <taxon>Bacillati</taxon>
        <taxon>Cyanobacteriota</taxon>
        <taxon>Cyanophyceae</taxon>
        <taxon>Synechococcales</taxon>
        <taxon>Prochlorococcaceae</taxon>
        <taxon>Prochlorococcus</taxon>
    </lineage>
</organism>
<feature type="domain" description="DUF1330" evidence="1">
    <location>
        <begin position="47"/>
        <end position="136"/>
    </location>
</feature>
<protein>
    <recommendedName>
        <fullName evidence="1">DUF1330 domain-containing protein</fullName>
    </recommendedName>
</protein>
<accession>A0A0A2AL27</accession>
<dbReference type="EMBL" id="JNAO01000005">
    <property type="protein sequence ID" value="KGG02336.1"/>
    <property type="molecule type" value="Genomic_DNA"/>
</dbReference>
<dbReference type="Gene3D" id="3.30.70.100">
    <property type="match status" value="1"/>
</dbReference>
<dbReference type="InterPro" id="IPR010753">
    <property type="entry name" value="DUF1330"/>
</dbReference>
<dbReference type="Proteomes" id="UP000030533">
    <property type="component" value="Unassembled WGS sequence"/>
</dbReference>
<reference evidence="3" key="1">
    <citation type="journal article" date="2014" name="Sci. Data">
        <title>Genomes of diverse isolates of the marine cyanobacterium Prochlorococcus.</title>
        <authorList>
            <person name="Biller S."/>
            <person name="Berube P."/>
            <person name="Thompson J."/>
            <person name="Kelly L."/>
            <person name="Roggensack S."/>
            <person name="Awad L."/>
            <person name="Roache-Johnson K."/>
            <person name="Ding H."/>
            <person name="Giovannoni S.J."/>
            <person name="Moore L.R."/>
            <person name="Chisholm S.W."/>
        </authorList>
    </citation>
    <scope>NUCLEOTIDE SEQUENCE [LARGE SCALE GENOMIC DNA]</scope>
    <source>
        <strain evidence="3">MIT 9314</strain>
    </source>
</reference>
<name>A0A0A2AL27_PROMR</name>
<dbReference type="InterPro" id="IPR011008">
    <property type="entry name" value="Dimeric_a/b-barrel"/>
</dbReference>
<evidence type="ECO:0000313" key="3">
    <source>
        <dbReference type="Proteomes" id="UP000030533"/>
    </source>
</evidence>
<gene>
    <name evidence="2" type="ORF">EU98_0514</name>
</gene>
<dbReference type="eggNOG" id="ENOG50308VR">
    <property type="taxonomic scope" value="Bacteria"/>
</dbReference>
<proteinExistence type="predicted"/>
<dbReference type="AlphaFoldDB" id="A0A0A2AL27"/>
<evidence type="ECO:0000313" key="2">
    <source>
        <dbReference type="EMBL" id="KGG02336.1"/>
    </source>
</evidence>
<dbReference type="Pfam" id="PF07045">
    <property type="entry name" value="DUF1330"/>
    <property type="match status" value="1"/>
</dbReference>
<sequence>MTANLKIIVYHLQKSKSFMKKTIFTGLIACIAGLAIGYKVPKDKNAGYVMISGRITNPEQAGKYFEAVNDVVVKGCGAKTLSVDFETDVREGYDGPFSVLSKFPSKQAVIDCYEGPYQELIPLRKGAIDMNFRIVERNR</sequence>